<organism evidence="1">
    <name type="scientific">Candidatus Kentrum sp. FW</name>
    <dbReference type="NCBI Taxonomy" id="2126338"/>
    <lineage>
        <taxon>Bacteria</taxon>
        <taxon>Pseudomonadati</taxon>
        <taxon>Pseudomonadota</taxon>
        <taxon>Gammaproteobacteria</taxon>
        <taxon>Candidatus Kentrum</taxon>
    </lineage>
</organism>
<proteinExistence type="predicted"/>
<dbReference type="AlphaFoldDB" id="A0A450S1P4"/>
<gene>
    <name evidence="1" type="ORF">BECKFW1821A_GA0114235_101022</name>
    <name evidence="2" type="ORF">BECKFW1821B_GA0114236_103215</name>
</gene>
<protein>
    <submittedName>
        <fullName evidence="1">Uncharacterized protein</fullName>
    </submittedName>
</protein>
<evidence type="ECO:0000313" key="1">
    <source>
        <dbReference type="EMBL" id="VFJ45556.1"/>
    </source>
</evidence>
<accession>A0A450S1P4</accession>
<sequence>MNSETVIKHTREFVRVTSARFSEVENSRGIQYVCISKIKGVRFVNVMSGGS</sequence>
<name>A0A450S1P4_9GAMM</name>
<dbReference type="EMBL" id="CAADEW010000010">
    <property type="protein sequence ID" value="VFJ45556.1"/>
    <property type="molecule type" value="Genomic_DNA"/>
</dbReference>
<reference evidence="1" key="1">
    <citation type="submission" date="2019-02" db="EMBL/GenBank/DDBJ databases">
        <authorList>
            <person name="Gruber-Vodicka R. H."/>
            <person name="Seah K. B. B."/>
        </authorList>
    </citation>
    <scope>NUCLEOTIDE SEQUENCE</scope>
    <source>
        <strain evidence="2">BECK_BZ106</strain>
        <strain evidence="1">BECK_BZ15</strain>
    </source>
</reference>
<evidence type="ECO:0000313" key="2">
    <source>
        <dbReference type="EMBL" id="VFJ57159.1"/>
    </source>
</evidence>
<dbReference type="EMBL" id="CAADFD010000032">
    <property type="protein sequence ID" value="VFJ57159.1"/>
    <property type="molecule type" value="Genomic_DNA"/>
</dbReference>